<dbReference type="GeneID" id="86827881"/>
<proteinExistence type="predicted"/>
<dbReference type="OrthoDB" id="5198222at2"/>
<dbReference type="RefSeq" id="WP_046917066.1">
    <property type="nucleotide sequence ID" value="NZ_JADBGF010000001.1"/>
</dbReference>
<organism evidence="2 3">
    <name type="scientific">Streptomyces stelliscabiei</name>
    <dbReference type="NCBI Taxonomy" id="146820"/>
    <lineage>
        <taxon>Bacteria</taxon>
        <taxon>Bacillati</taxon>
        <taxon>Actinomycetota</taxon>
        <taxon>Actinomycetes</taxon>
        <taxon>Kitasatosporales</taxon>
        <taxon>Streptomycetaceae</taxon>
        <taxon>Streptomyces</taxon>
    </lineage>
</organism>
<sequence>MTAKPTPEEAETLLAALQGQAPAIVCYSRCWPCQFDQHYDPPQPHPWADDEDRAHATATGQPEPTGNCACRCAKPEAEAQR</sequence>
<evidence type="ECO:0000256" key="1">
    <source>
        <dbReference type="SAM" id="MobiDB-lite"/>
    </source>
</evidence>
<protein>
    <submittedName>
        <fullName evidence="2">Uncharacterized protein</fullName>
    </submittedName>
</protein>
<gene>
    <name evidence="2" type="ORF">H4687_003306</name>
</gene>
<evidence type="ECO:0000313" key="2">
    <source>
        <dbReference type="EMBL" id="MBE1597177.1"/>
    </source>
</evidence>
<keyword evidence="3" id="KW-1185">Reference proteome</keyword>
<dbReference type="EMBL" id="JADBGF010000001">
    <property type="protein sequence ID" value="MBE1597177.1"/>
    <property type="molecule type" value="Genomic_DNA"/>
</dbReference>
<accession>A0A8I0P486</accession>
<evidence type="ECO:0000313" key="3">
    <source>
        <dbReference type="Proteomes" id="UP000629287"/>
    </source>
</evidence>
<dbReference type="Proteomes" id="UP000629287">
    <property type="component" value="Unassembled WGS sequence"/>
</dbReference>
<feature type="region of interest" description="Disordered" evidence="1">
    <location>
        <begin position="41"/>
        <end position="66"/>
    </location>
</feature>
<comment type="caution">
    <text evidence="2">The sequence shown here is derived from an EMBL/GenBank/DDBJ whole genome shotgun (WGS) entry which is preliminary data.</text>
</comment>
<dbReference type="AlphaFoldDB" id="A0A8I0P486"/>
<reference evidence="2 3" key="1">
    <citation type="submission" date="2020-10" db="EMBL/GenBank/DDBJ databases">
        <title>Sequencing the genomes of 1000 actinobacteria strains.</title>
        <authorList>
            <person name="Klenk H.-P."/>
        </authorList>
    </citation>
    <scope>NUCLEOTIDE SEQUENCE [LARGE SCALE GENOMIC DNA]</scope>
    <source>
        <strain evidence="2 3">DSM 41803</strain>
    </source>
</reference>
<name>A0A8I0P486_9ACTN</name>